<keyword evidence="1" id="KW-0812">Transmembrane</keyword>
<evidence type="ECO:0000313" key="3">
    <source>
        <dbReference type="Proteomes" id="UP000093796"/>
    </source>
</evidence>
<keyword evidence="1" id="KW-1133">Transmembrane helix</keyword>
<dbReference type="AlphaFoldDB" id="A0A1A0D533"/>
<dbReference type="EMBL" id="LYUD01000122">
    <property type="protein sequence ID" value="OAZ70423.1"/>
    <property type="molecule type" value="Genomic_DNA"/>
</dbReference>
<evidence type="ECO:0000256" key="1">
    <source>
        <dbReference type="SAM" id="Phobius"/>
    </source>
</evidence>
<sequence length="71" mass="7465">MRHIIGLGVEGILQFGNQQRTSAHVEVGAIFIMGVLVGGICAVAAVLDTKGVVAIARWVVIRCGKHEGELV</sequence>
<organism evidence="2 3">
    <name type="scientific">Acetobacter pasteurianus</name>
    <name type="common">Acetobacter turbidans</name>
    <dbReference type="NCBI Taxonomy" id="438"/>
    <lineage>
        <taxon>Bacteria</taxon>
        <taxon>Pseudomonadati</taxon>
        <taxon>Pseudomonadota</taxon>
        <taxon>Alphaproteobacteria</taxon>
        <taxon>Acetobacterales</taxon>
        <taxon>Acetobacteraceae</taxon>
        <taxon>Acetobacter</taxon>
    </lineage>
</organism>
<proteinExistence type="predicted"/>
<name>A0A1A0D533_ACEPA</name>
<dbReference type="Proteomes" id="UP000093796">
    <property type="component" value="Unassembled WGS sequence"/>
</dbReference>
<feature type="transmembrane region" description="Helical" evidence="1">
    <location>
        <begin position="27"/>
        <end position="47"/>
    </location>
</feature>
<evidence type="ECO:0000313" key="2">
    <source>
        <dbReference type="EMBL" id="OAZ70423.1"/>
    </source>
</evidence>
<comment type="caution">
    <text evidence="2">The sequence shown here is derived from an EMBL/GenBank/DDBJ whole genome shotgun (WGS) entry which is preliminary data.</text>
</comment>
<gene>
    <name evidence="2" type="ORF">SRCM100623_02302</name>
</gene>
<protein>
    <submittedName>
        <fullName evidence="2">Uncharacterized protein</fullName>
    </submittedName>
</protein>
<accession>A0A1A0D533</accession>
<keyword evidence="1" id="KW-0472">Membrane</keyword>
<reference evidence="2 3" key="1">
    <citation type="submission" date="2016-05" db="EMBL/GenBank/DDBJ databases">
        <title>Genome sequencing of Acetobacter pasteurianus strain SRCM100623.</title>
        <authorList>
            <person name="Song Y.R."/>
        </authorList>
    </citation>
    <scope>NUCLEOTIDE SEQUENCE [LARGE SCALE GENOMIC DNA]</scope>
    <source>
        <strain evidence="2 3">SRCM100623</strain>
    </source>
</reference>